<evidence type="ECO:0000313" key="2">
    <source>
        <dbReference type="Proteomes" id="UP000240760"/>
    </source>
</evidence>
<name>A0A2T4CIY9_TRILO</name>
<proteinExistence type="predicted"/>
<keyword evidence="2" id="KW-1185">Reference proteome</keyword>
<dbReference type="EMBL" id="KZ679126">
    <property type="protein sequence ID" value="PTB81539.1"/>
    <property type="molecule type" value="Genomic_DNA"/>
</dbReference>
<evidence type="ECO:0000313" key="1">
    <source>
        <dbReference type="EMBL" id="PTB81539.1"/>
    </source>
</evidence>
<accession>A0A2T4CIY9</accession>
<reference evidence="1 2" key="1">
    <citation type="submission" date="2016-07" db="EMBL/GenBank/DDBJ databases">
        <title>Multiple horizontal gene transfer events from other fungi enriched the ability of initially mycotrophic Trichoderma (Ascomycota) to feed on dead plant biomass.</title>
        <authorList>
            <consortium name="DOE Joint Genome Institute"/>
            <person name="Aerts A."/>
            <person name="Atanasova L."/>
            <person name="Chenthamara K."/>
            <person name="Zhang J."/>
            <person name="Grujic M."/>
            <person name="Henrissat B."/>
            <person name="Kuo A."/>
            <person name="Salamov A."/>
            <person name="Lipzen A."/>
            <person name="Labutti K."/>
            <person name="Barry K."/>
            <person name="Miao Y."/>
            <person name="Rahimi M.J."/>
            <person name="Shen Q."/>
            <person name="Grigoriev I.V."/>
            <person name="Kubicek C.P."/>
            <person name="Druzhinina I.S."/>
        </authorList>
    </citation>
    <scope>NUCLEOTIDE SEQUENCE [LARGE SCALE GENOMIC DNA]</scope>
    <source>
        <strain evidence="1 2">ATCC 18648</strain>
    </source>
</reference>
<gene>
    <name evidence="1" type="ORF">M440DRAFT_1396692</name>
</gene>
<sequence>MTRSCDECENISTIGKARGDISMLAGDAHFGIQTWTTMGAACRWIGACGDGLFTAHRPSGLLGVVCTWISFVFRSRVDLLAALGGCLWRRKLHHHPQPVRLGIWTSFARDGDLAWILFDLHPSLLDREVVRLGGTCGCGVFVPASYSTSCWSYACLSSHGVVISNV</sequence>
<dbReference type="Proteomes" id="UP000240760">
    <property type="component" value="Unassembled WGS sequence"/>
</dbReference>
<dbReference type="AlphaFoldDB" id="A0A2T4CIY9"/>
<organism evidence="1 2">
    <name type="scientific">Trichoderma longibrachiatum ATCC 18648</name>
    <dbReference type="NCBI Taxonomy" id="983965"/>
    <lineage>
        <taxon>Eukaryota</taxon>
        <taxon>Fungi</taxon>
        <taxon>Dikarya</taxon>
        <taxon>Ascomycota</taxon>
        <taxon>Pezizomycotina</taxon>
        <taxon>Sordariomycetes</taxon>
        <taxon>Hypocreomycetidae</taxon>
        <taxon>Hypocreales</taxon>
        <taxon>Hypocreaceae</taxon>
        <taxon>Trichoderma</taxon>
    </lineage>
</organism>
<protein>
    <submittedName>
        <fullName evidence="1">Uncharacterized protein</fullName>
    </submittedName>
</protein>